<evidence type="ECO:0000313" key="2">
    <source>
        <dbReference type="Proteomes" id="UP001060085"/>
    </source>
</evidence>
<reference evidence="2" key="1">
    <citation type="journal article" date="2023" name="Nat. Plants">
        <title>Single-cell RNA sequencing provides a high-resolution roadmap for understanding the multicellular compartmentation of specialized metabolism.</title>
        <authorList>
            <person name="Sun S."/>
            <person name="Shen X."/>
            <person name="Li Y."/>
            <person name="Li Y."/>
            <person name="Wang S."/>
            <person name="Li R."/>
            <person name="Zhang H."/>
            <person name="Shen G."/>
            <person name="Guo B."/>
            <person name="Wei J."/>
            <person name="Xu J."/>
            <person name="St-Pierre B."/>
            <person name="Chen S."/>
            <person name="Sun C."/>
        </authorList>
    </citation>
    <scope>NUCLEOTIDE SEQUENCE [LARGE SCALE GENOMIC DNA]</scope>
</reference>
<comment type="caution">
    <text evidence="1">The sequence shown here is derived from an EMBL/GenBank/DDBJ whole genome shotgun (WGS) entry which is preliminary data.</text>
</comment>
<gene>
    <name evidence="1" type="ORF">M9H77_05027</name>
</gene>
<proteinExistence type="predicted"/>
<keyword evidence="2" id="KW-1185">Reference proteome</keyword>
<dbReference type="Proteomes" id="UP001060085">
    <property type="component" value="Linkage Group LG01"/>
</dbReference>
<evidence type="ECO:0000313" key="1">
    <source>
        <dbReference type="EMBL" id="KAI5683799.1"/>
    </source>
</evidence>
<protein>
    <submittedName>
        <fullName evidence="1">Uncharacterized protein</fullName>
    </submittedName>
</protein>
<sequence length="389" mass="43259">MMENYSGLINDDDDQLELPPGFRFHPTDEELITHYLSKKVLETNFSAKAIGEVDMNKVEPWDLPWRAKMGEKEWYFFCVRDKKYPTGLRTNRATAAGYWKATGKDKEIFRGKSLVGMKKTLVFYKGRAPKGEKTNWVTHEYRLEGKFSLLNLPKSAKNEWVICRVFQKTAGGKKVHISGLARSNSFGNNDLVSSLLPPLMDSSPYNNGNSTKSTPVAAESGHVHCFSNSITAQKSQQEEIFNYFNNNNNNNNPFVVSSTNGGYSSSFTNGGYSSWGGQQLLVPPPSIVQGNYQFSPSFQMQDPSILRSFLENCGQNMMKQGFKIEKDGISGSQETGVSTDINTEISSVVSNLEMGRKSSLEDHQEVPPPSSSSAAAVVGPQDLDCLWGY</sequence>
<dbReference type="EMBL" id="CM044701">
    <property type="protein sequence ID" value="KAI5683799.1"/>
    <property type="molecule type" value="Genomic_DNA"/>
</dbReference>
<accession>A0ACC0CFY0</accession>
<organism evidence="1 2">
    <name type="scientific">Catharanthus roseus</name>
    <name type="common">Madagascar periwinkle</name>
    <name type="synonym">Vinca rosea</name>
    <dbReference type="NCBI Taxonomy" id="4058"/>
    <lineage>
        <taxon>Eukaryota</taxon>
        <taxon>Viridiplantae</taxon>
        <taxon>Streptophyta</taxon>
        <taxon>Embryophyta</taxon>
        <taxon>Tracheophyta</taxon>
        <taxon>Spermatophyta</taxon>
        <taxon>Magnoliopsida</taxon>
        <taxon>eudicotyledons</taxon>
        <taxon>Gunneridae</taxon>
        <taxon>Pentapetalae</taxon>
        <taxon>asterids</taxon>
        <taxon>lamiids</taxon>
        <taxon>Gentianales</taxon>
        <taxon>Apocynaceae</taxon>
        <taxon>Rauvolfioideae</taxon>
        <taxon>Vinceae</taxon>
        <taxon>Catharanthinae</taxon>
        <taxon>Catharanthus</taxon>
    </lineage>
</organism>
<name>A0ACC0CFY0_CATRO</name>